<proteinExistence type="predicted"/>
<dbReference type="InterPro" id="IPR001647">
    <property type="entry name" value="HTH_TetR"/>
</dbReference>
<evidence type="ECO:0000313" key="7">
    <source>
        <dbReference type="Proteomes" id="UP001304769"/>
    </source>
</evidence>
<dbReference type="InterPro" id="IPR009057">
    <property type="entry name" value="Homeodomain-like_sf"/>
</dbReference>
<evidence type="ECO:0000256" key="1">
    <source>
        <dbReference type="ARBA" id="ARBA00023015"/>
    </source>
</evidence>
<gene>
    <name evidence="6" type="ORF">SPF06_16700</name>
</gene>
<feature type="domain" description="HTH tetR-type" evidence="5">
    <location>
        <begin position="18"/>
        <end position="78"/>
    </location>
</feature>
<dbReference type="EMBL" id="JAYGGQ010000014">
    <property type="protein sequence ID" value="MEA5456375.1"/>
    <property type="molecule type" value="Genomic_DNA"/>
</dbReference>
<protein>
    <submittedName>
        <fullName evidence="6">TetR/AcrR family transcriptional regulator</fullName>
    </submittedName>
</protein>
<accession>A0ABU5T9K5</accession>
<feature type="DNA-binding region" description="H-T-H motif" evidence="4">
    <location>
        <begin position="41"/>
        <end position="60"/>
    </location>
</feature>
<evidence type="ECO:0000313" key="6">
    <source>
        <dbReference type="EMBL" id="MEA5456375.1"/>
    </source>
</evidence>
<keyword evidence="2 4" id="KW-0238">DNA-binding</keyword>
<dbReference type="InterPro" id="IPR050109">
    <property type="entry name" value="HTH-type_TetR-like_transc_reg"/>
</dbReference>
<dbReference type="RefSeq" id="WP_323280267.1">
    <property type="nucleotide sequence ID" value="NZ_JAYGGQ010000014.1"/>
</dbReference>
<dbReference type="SUPFAM" id="SSF48498">
    <property type="entry name" value="Tetracyclin repressor-like, C-terminal domain"/>
    <property type="match status" value="1"/>
</dbReference>
<dbReference type="PANTHER" id="PTHR30055">
    <property type="entry name" value="HTH-TYPE TRANSCRIPTIONAL REGULATOR RUTR"/>
    <property type="match status" value="1"/>
</dbReference>
<dbReference type="Proteomes" id="UP001304769">
    <property type="component" value="Unassembled WGS sequence"/>
</dbReference>
<keyword evidence="1" id="KW-0805">Transcription regulation</keyword>
<organism evidence="6 7">
    <name type="scientific">Sinomonas terricola</name>
    <dbReference type="NCBI Taxonomy" id="3110330"/>
    <lineage>
        <taxon>Bacteria</taxon>
        <taxon>Bacillati</taxon>
        <taxon>Actinomycetota</taxon>
        <taxon>Actinomycetes</taxon>
        <taxon>Micrococcales</taxon>
        <taxon>Micrococcaceae</taxon>
        <taxon>Sinomonas</taxon>
    </lineage>
</organism>
<dbReference type="Gene3D" id="1.10.10.60">
    <property type="entry name" value="Homeodomain-like"/>
    <property type="match status" value="1"/>
</dbReference>
<dbReference type="PANTHER" id="PTHR30055:SF238">
    <property type="entry name" value="MYCOFACTOCIN BIOSYNTHESIS TRANSCRIPTIONAL REGULATOR MFTR-RELATED"/>
    <property type="match status" value="1"/>
</dbReference>
<evidence type="ECO:0000256" key="2">
    <source>
        <dbReference type="ARBA" id="ARBA00023125"/>
    </source>
</evidence>
<dbReference type="Gene3D" id="1.10.357.10">
    <property type="entry name" value="Tetracycline Repressor, domain 2"/>
    <property type="match status" value="1"/>
</dbReference>
<evidence type="ECO:0000256" key="4">
    <source>
        <dbReference type="PROSITE-ProRule" id="PRU00335"/>
    </source>
</evidence>
<dbReference type="SUPFAM" id="SSF46689">
    <property type="entry name" value="Homeodomain-like"/>
    <property type="match status" value="1"/>
</dbReference>
<dbReference type="PROSITE" id="PS50977">
    <property type="entry name" value="HTH_TETR_2"/>
    <property type="match status" value="1"/>
</dbReference>
<evidence type="ECO:0000259" key="5">
    <source>
        <dbReference type="PROSITE" id="PS50977"/>
    </source>
</evidence>
<comment type="caution">
    <text evidence="6">The sequence shown here is derived from an EMBL/GenBank/DDBJ whole genome shotgun (WGS) entry which is preliminary data.</text>
</comment>
<reference evidence="6 7" key="1">
    <citation type="submission" date="2023-12" db="EMBL/GenBank/DDBJ databases">
        <title>Sinomonas terricola sp. nov, isolated from litchi orchard soil in Guangdong, PR China.</title>
        <authorList>
            <person name="Jiaxin W."/>
            <person name="Yang Z."/>
            <person name="Honghui Z."/>
        </authorList>
    </citation>
    <scope>NUCLEOTIDE SEQUENCE [LARGE SCALE GENOMIC DNA]</scope>
    <source>
        <strain evidence="6 7">JGH33</strain>
    </source>
</reference>
<keyword evidence="3" id="KW-0804">Transcription</keyword>
<dbReference type="Pfam" id="PF00440">
    <property type="entry name" value="TetR_N"/>
    <property type="match status" value="1"/>
</dbReference>
<name>A0ABU5T9K5_9MICC</name>
<dbReference type="InterPro" id="IPR036271">
    <property type="entry name" value="Tet_transcr_reg_TetR-rel_C_sf"/>
</dbReference>
<evidence type="ECO:0000256" key="3">
    <source>
        <dbReference type="ARBA" id="ARBA00023163"/>
    </source>
</evidence>
<sequence length="211" mass="22324">MSPAAGAAHGPARTGRTAATKQRLFEAAMELIGQRGADGVTVDEIAAAAGVAKGTVYYNFGSKNELVEQLLRHGMSLLMERLSNGGASPSSDPLDDVRGEIERALGFIAEYPAFVRLWLGEQWRADGAWQGLLTEMRAEVLAVIEAGVRRVAADRPLRARVTPGGVAVALFGAAFVTGMDRAAYHRSRSLDEASEAVFSLVLGTLEPGSGR</sequence>
<keyword evidence="7" id="KW-1185">Reference proteome</keyword>
<dbReference type="PRINTS" id="PR00455">
    <property type="entry name" value="HTHTETR"/>
</dbReference>